<gene>
    <name evidence="7" type="ORF">ECC02_008101</name>
</gene>
<dbReference type="PANTHER" id="PTHR12949">
    <property type="entry name" value="RNA POLYMERASE III DNA DIRECTED -RELATED"/>
    <property type="match status" value="1"/>
</dbReference>
<evidence type="ECO:0000313" key="7">
    <source>
        <dbReference type="EMBL" id="KAF5218932.1"/>
    </source>
</evidence>
<evidence type="ECO:0000256" key="4">
    <source>
        <dbReference type="ARBA" id="ARBA00023242"/>
    </source>
</evidence>
<sequence length="540" mass="59197">MTRRHDGHHDTHARILTEHQELLESSISEQLGPLAGFLVHALNRRGPLTLKEVADAVKREPFNNPLHTGDATKHIGCPLAVPVTAGDMATDAAIKEVMARLVLHRVVCYDTENHVYSVALGYGLFLRTLFPLVMQFFQRRYGETGVTLLMVFYQLATVPRDAAVRLAMERRPALSEALRHCAHEMERLGFIEYFSAGGSAEAAATTTTHSTGLSPDPCRLHVGNILAEMLHDAIQQQLLAERFADGGVAAAVMEAFTTATRTRRLEERSHGFPPVHPRTSASLPLRVLLREVPMAEGVVVEAVSRMCRPDGDSLLSNDGTATVAIEGPYRFRYDAAIEAMQRDCCERLVFARHGVLGVRLMKLLLQHHNMEDRMLAEEAIATLSRTREVLHAMLRDGYVRQQEVPKSGVMADRQPKNSVFLWGCSMEKDLLPAVRMQVAKALRISLARLSVERQTATSKVASFTTTTTTGSNNNNNHHNNCCAASSTAATSVAAGLSLTAGIRGDTGEVIAETLRCQRAVAALESSVSALMGTMLVLDFY</sequence>
<protein>
    <recommendedName>
        <fullName evidence="5">DNA-directed RNA polymerase III subunit RPC3</fullName>
        <shortName evidence="5">RNA polymerase III subunit C3</shortName>
    </recommendedName>
</protein>
<accession>A0A7J6XWU7</accession>
<evidence type="ECO:0000256" key="3">
    <source>
        <dbReference type="ARBA" id="ARBA00023163"/>
    </source>
</evidence>
<proteinExistence type="inferred from homology"/>
<dbReference type="GO" id="GO:0003697">
    <property type="term" value="F:single-stranded DNA binding"/>
    <property type="evidence" value="ECO:0007669"/>
    <property type="project" value="UniProtKB-UniRule"/>
</dbReference>
<keyword evidence="3 5" id="KW-0804">Transcription</keyword>
<organism evidence="7 8">
    <name type="scientific">Trypanosoma cruzi</name>
    <dbReference type="NCBI Taxonomy" id="5693"/>
    <lineage>
        <taxon>Eukaryota</taxon>
        <taxon>Discoba</taxon>
        <taxon>Euglenozoa</taxon>
        <taxon>Kinetoplastea</taxon>
        <taxon>Metakinetoplastina</taxon>
        <taxon>Trypanosomatida</taxon>
        <taxon>Trypanosomatidae</taxon>
        <taxon>Trypanosoma</taxon>
        <taxon>Schizotrypanum</taxon>
    </lineage>
</organism>
<comment type="subunit">
    <text evidence="5">Component of the RNA polymerase III (Pol III) complex consisting of 17 subunits.</text>
</comment>
<dbReference type="InterPro" id="IPR039748">
    <property type="entry name" value="RPC3"/>
</dbReference>
<evidence type="ECO:0000259" key="6">
    <source>
        <dbReference type="Pfam" id="PF22536"/>
    </source>
</evidence>
<feature type="domain" description="DNA-directed RNA polymerase III subunit RPC3 winged-helix" evidence="6">
    <location>
        <begin position="346"/>
        <end position="423"/>
    </location>
</feature>
<evidence type="ECO:0000256" key="1">
    <source>
        <dbReference type="ARBA" id="ARBA00004123"/>
    </source>
</evidence>
<dbReference type="InterPro" id="IPR036388">
    <property type="entry name" value="WH-like_DNA-bd_sf"/>
</dbReference>
<comment type="subcellular location">
    <subcellularLocation>
        <location evidence="1 5">Nucleus</location>
    </subcellularLocation>
</comment>
<dbReference type="Gene3D" id="1.10.10.10">
    <property type="entry name" value="Winged helix-like DNA-binding domain superfamily/Winged helix DNA-binding domain"/>
    <property type="match status" value="1"/>
</dbReference>
<comment type="caution">
    <text evidence="7">The sequence shown here is derived from an EMBL/GenBank/DDBJ whole genome shotgun (WGS) entry which is preliminary data.</text>
</comment>
<evidence type="ECO:0000256" key="5">
    <source>
        <dbReference type="RuleBase" id="RU367076"/>
    </source>
</evidence>
<dbReference type="VEuPathDB" id="TriTrypDB:BCY84_16668"/>
<dbReference type="PANTHER" id="PTHR12949:SF0">
    <property type="entry name" value="DNA-DIRECTED RNA POLYMERASE III SUBUNIT RPC3"/>
    <property type="match status" value="1"/>
</dbReference>
<comment type="similarity">
    <text evidence="5">Belongs to the eukaryotic RPC3/POLR3C RNA polymerase subunit family.</text>
</comment>
<dbReference type="InterPro" id="IPR055207">
    <property type="entry name" value="POLR3C_WHD"/>
</dbReference>
<comment type="function">
    <text evidence="5">DNA-dependent RNA polymerase catalyzes the transcription of DNA into RNA using the four ribonucleoside triphosphates as substrates. Specific core component of RNA polymerase III which synthesizes small RNAs, such as 5S rRNA and tRNAs.</text>
</comment>
<reference evidence="7 8" key="1">
    <citation type="journal article" date="2019" name="Genome Biol. Evol.">
        <title>Nanopore Sequencing Significantly Improves Genome Assembly of the Protozoan Parasite Trypanosoma cruzi.</title>
        <authorList>
            <person name="Diaz-Viraque F."/>
            <person name="Pita S."/>
            <person name="Greif G."/>
            <person name="de Souza R.C.M."/>
            <person name="Iraola G."/>
            <person name="Robello C."/>
        </authorList>
    </citation>
    <scope>NUCLEOTIDE SEQUENCE [LARGE SCALE GENOMIC DNA]</scope>
    <source>
        <strain evidence="7 8">Berenice</strain>
    </source>
</reference>
<dbReference type="Pfam" id="PF22536">
    <property type="entry name" value="WHD_POLR3C"/>
    <property type="match status" value="1"/>
</dbReference>
<name>A0A7J6XWU7_TRYCR</name>
<dbReference type="VEuPathDB" id="TriTrypDB:ECC02_008101"/>
<dbReference type="GO" id="GO:0005666">
    <property type="term" value="C:RNA polymerase III complex"/>
    <property type="evidence" value="ECO:0007669"/>
    <property type="project" value="UniProtKB-UniRule"/>
</dbReference>
<dbReference type="Proteomes" id="UP000583944">
    <property type="component" value="Unassembled WGS sequence"/>
</dbReference>
<evidence type="ECO:0000256" key="2">
    <source>
        <dbReference type="ARBA" id="ARBA00022478"/>
    </source>
</evidence>
<keyword evidence="2 5" id="KW-0240">DNA-directed RNA polymerase</keyword>
<dbReference type="AlphaFoldDB" id="A0A7J6XWU7"/>
<keyword evidence="4 5" id="KW-0539">Nucleus</keyword>
<evidence type="ECO:0000313" key="8">
    <source>
        <dbReference type="Proteomes" id="UP000583944"/>
    </source>
</evidence>
<dbReference type="EMBL" id="JABDHM010000082">
    <property type="protein sequence ID" value="KAF5218932.1"/>
    <property type="molecule type" value="Genomic_DNA"/>
</dbReference>